<evidence type="ECO:0000256" key="1">
    <source>
        <dbReference type="ARBA" id="ARBA00010718"/>
    </source>
</evidence>
<keyword evidence="8" id="KW-1133">Transmembrane helix</keyword>
<evidence type="ECO:0000256" key="5">
    <source>
        <dbReference type="ARBA" id="ARBA00023180"/>
    </source>
</evidence>
<gene>
    <name evidence="11" type="ORF">D4764_10G0000960</name>
</gene>
<dbReference type="SUPFAM" id="SSF51069">
    <property type="entry name" value="Carbonic anhydrase"/>
    <property type="match status" value="1"/>
</dbReference>
<name>A0A5C6PJF9_9TELE</name>
<dbReference type="PANTHER" id="PTHR18952">
    <property type="entry name" value="CARBONIC ANHYDRASE"/>
    <property type="match status" value="1"/>
</dbReference>
<evidence type="ECO:0000259" key="10">
    <source>
        <dbReference type="PROSITE" id="PS51144"/>
    </source>
</evidence>
<feature type="region of interest" description="Disordered" evidence="7">
    <location>
        <begin position="399"/>
        <end position="435"/>
    </location>
</feature>
<dbReference type="Gene3D" id="3.10.200.10">
    <property type="entry name" value="Alpha carbonic anhydrase"/>
    <property type="match status" value="1"/>
</dbReference>
<feature type="domain" description="Alpha-carbonic anhydrase" evidence="10">
    <location>
        <begin position="86"/>
        <end position="347"/>
    </location>
</feature>
<sequence>MDALGFFVPLMLLCVRWSAASAAEDIPWTYTALLSLFPWTCLSIWINYSSTSWHEHCDHTVDEEDGGVGDTEEGSERKAGDLIASVSAPVKGLVGQTEWSQHFPACGGSSQSPVDVATTRTRFDPGLTPLTPLGYDQHGHKPFTLHNNGHTAVVELPDWMGLSGLPWLFTAVQMHLHWGSGGPSHGGSEHTINGLSADAELHLVHYNSELYPNMSAAMTQRDGLAVLAILIVTGEETNPAYDSILNYLSRVRHADQKVNIPAFDIQSLLPKDLRRYYRYNGSLTTPPCHQSVTWTLFHERVQISKAQLLKMETTLYSSRSADADKMLLQDNFRSPQPLNHRVVLTSFSAESWKELSSGEVTAIVIGAMCGCVGLAVIVRFIVKTIRFFSLLRREAVGLNRGKEPEKTKETKNDVALKATSGGEKKEHSSRPPTEP</sequence>
<evidence type="ECO:0000256" key="8">
    <source>
        <dbReference type="SAM" id="Phobius"/>
    </source>
</evidence>
<dbReference type="AlphaFoldDB" id="A0A5C6PJF9"/>
<keyword evidence="4" id="KW-0862">Zinc</keyword>
<dbReference type="GO" id="GO:0005886">
    <property type="term" value="C:plasma membrane"/>
    <property type="evidence" value="ECO:0007669"/>
    <property type="project" value="TreeGrafter"/>
</dbReference>
<dbReference type="PROSITE" id="PS51144">
    <property type="entry name" value="ALPHA_CA_2"/>
    <property type="match status" value="1"/>
</dbReference>
<keyword evidence="5" id="KW-0325">Glycoprotein</keyword>
<keyword evidence="12" id="KW-1185">Reference proteome</keyword>
<dbReference type="Proteomes" id="UP000324091">
    <property type="component" value="Chromosome 10"/>
</dbReference>
<dbReference type="Pfam" id="PF00194">
    <property type="entry name" value="Carb_anhydrase"/>
    <property type="match status" value="1"/>
</dbReference>
<feature type="region of interest" description="Disordered" evidence="7">
    <location>
        <begin position="61"/>
        <end position="81"/>
    </location>
</feature>
<evidence type="ECO:0000256" key="9">
    <source>
        <dbReference type="SAM" id="SignalP"/>
    </source>
</evidence>
<dbReference type="InterPro" id="IPR036398">
    <property type="entry name" value="CA_dom_sf"/>
</dbReference>
<protein>
    <recommendedName>
        <fullName evidence="2">carbonic anhydrase</fullName>
        <ecNumber evidence="2">4.2.1.1</ecNumber>
    </recommendedName>
</protein>
<dbReference type="GO" id="GO:0008270">
    <property type="term" value="F:zinc ion binding"/>
    <property type="evidence" value="ECO:0007669"/>
    <property type="project" value="InterPro"/>
</dbReference>
<keyword evidence="9" id="KW-0732">Signal</keyword>
<keyword evidence="3" id="KW-0479">Metal-binding</keyword>
<dbReference type="InterPro" id="IPR001148">
    <property type="entry name" value="CA_dom"/>
</dbReference>
<keyword evidence="8" id="KW-0812">Transmembrane</keyword>
<keyword evidence="8" id="KW-0472">Membrane</keyword>
<feature type="compositionally biased region" description="Basic and acidic residues" evidence="7">
    <location>
        <begin position="399"/>
        <end position="414"/>
    </location>
</feature>
<evidence type="ECO:0000256" key="2">
    <source>
        <dbReference type="ARBA" id="ARBA00012925"/>
    </source>
</evidence>
<feature type="transmembrane region" description="Helical" evidence="8">
    <location>
        <begin position="360"/>
        <end position="382"/>
    </location>
</feature>
<dbReference type="PANTHER" id="PTHR18952:SF84">
    <property type="entry name" value="CARBONIC ANHYDRASE 14"/>
    <property type="match status" value="1"/>
</dbReference>
<evidence type="ECO:0000256" key="3">
    <source>
        <dbReference type="ARBA" id="ARBA00022723"/>
    </source>
</evidence>
<accession>A0A5C6PJF9</accession>
<dbReference type="EC" id="4.2.1.1" evidence="2"/>
<feature type="chain" id="PRO_5022835969" description="carbonic anhydrase" evidence="9">
    <location>
        <begin position="23"/>
        <end position="435"/>
    </location>
</feature>
<dbReference type="InterPro" id="IPR023561">
    <property type="entry name" value="Carbonic_anhydrase_a-class"/>
</dbReference>
<dbReference type="GO" id="GO:0004089">
    <property type="term" value="F:carbonate dehydratase activity"/>
    <property type="evidence" value="ECO:0007669"/>
    <property type="project" value="UniProtKB-EC"/>
</dbReference>
<keyword evidence="6" id="KW-0456">Lyase</keyword>
<evidence type="ECO:0000256" key="7">
    <source>
        <dbReference type="SAM" id="MobiDB-lite"/>
    </source>
</evidence>
<evidence type="ECO:0000256" key="4">
    <source>
        <dbReference type="ARBA" id="ARBA00022833"/>
    </source>
</evidence>
<evidence type="ECO:0000313" key="11">
    <source>
        <dbReference type="EMBL" id="TWW79066.1"/>
    </source>
</evidence>
<dbReference type="SMART" id="SM01057">
    <property type="entry name" value="Carb_anhydrase"/>
    <property type="match status" value="1"/>
</dbReference>
<reference evidence="11 12" key="1">
    <citation type="submission" date="2019-04" db="EMBL/GenBank/DDBJ databases">
        <title>Chromosome genome assembly for Takifugu flavidus.</title>
        <authorList>
            <person name="Xiao S."/>
        </authorList>
    </citation>
    <scope>NUCLEOTIDE SEQUENCE [LARGE SCALE GENOMIC DNA]</scope>
    <source>
        <strain evidence="11">HTHZ2018</strain>
        <tissue evidence="11">Muscle</tissue>
    </source>
</reference>
<evidence type="ECO:0000256" key="6">
    <source>
        <dbReference type="ARBA" id="ARBA00023239"/>
    </source>
</evidence>
<dbReference type="EMBL" id="RHFK02000002">
    <property type="protein sequence ID" value="TWW79066.1"/>
    <property type="molecule type" value="Genomic_DNA"/>
</dbReference>
<feature type="compositionally biased region" description="Acidic residues" evidence="7">
    <location>
        <begin position="61"/>
        <end position="73"/>
    </location>
</feature>
<organism evidence="11 12">
    <name type="scientific">Takifugu flavidus</name>
    <name type="common">sansaifugu</name>
    <dbReference type="NCBI Taxonomy" id="433684"/>
    <lineage>
        <taxon>Eukaryota</taxon>
        <taxon>Metazoa</taxon>
        <taxon>Chordata</taxon>
        <taxon>Craniata</taxon>
        <taxon>Vertebrata</taxon>
        <taxon>Euteleostomi</taxon>
        <taxon>Actinopterygii</taxon>
        <taxon>Neopterygii</taxon>
        <taxon>Teleostei</taxon>
        <taxon>Neoteleostei</taxon>
        <taxon>Acanthomorphata</taxon>
        <taxon>Eupercaria</taxon>
        <taxon>Tetraodontiformes</taxon>
        <taxon>Tetradontoidea</taxon>
        <taxon>Tetraodontidae</taxon>
        <taxon>Takifugu</taxon>
    </lineage>
</organism>
<feature type="signal peptide" evidence="9">
    <location>
        <begin position="1"/>
        <end position="22"/>
    </location>
</feature>
<comment type="caution">
    <text evidence="11">The sequence shown here is derived from an EMBL/GenBank/DDBJ whole genome shotgun (WGS) entry which is preliminary data.</text>
</comment>
<dbReference type="FunFam" id="3.10.200.10:FF:000003">
    <property type="entry name" value="Carbonic anhydrase 12"/>
    <property type="match status" value="1"/>
</dbReference>
<evidence type="ECO:0000313" key="12">
    <source>
        <dbReference type="Proteomes" id="UP000324091"/>
    </source>
</evidence>
<comment type="similarity">
    <text evidence="1">Belongs to the alpha-carbonic anhydrase family.</text>
</comment>
<proteinExistence type="inferred from homology"/>